<evidence type="ECO:0000256" key="5">
    <source>
        <dbReference type="ARBA" id="ARBA00022847"/>
    </source>
</evidence>
<evidence type="ECO:0000256" key="3">
    <source>
        <dbReference type="ARBA" id="ARBA00022448"/>
    </source>
</evidence>
<name>A0A3Q0JET8_DIACI</name>
<dbReference type="AlphaFoldDB" id="A0A3Q0JET8"/>
<feature type="transmembrane region" description="Helical" evidence="10">
    <location>
        <begin position="150"/>
        <end position="169"/>
    </location>
</feature>
<dbReference type="RefSeq" id="XP_026686924.1">
    <property type="nucleotide sequence ID" value="XM_026831123.1"/>
</dbReference>
<feature type="transmembrane region" description="Helical" evidence="10">
    <location>
        <begin position="178"/>
        <end position="199"/>
    </location>
</feature>
<evidence type="ECO:0000313" key="12">
    <source>
        <dbReference type="RefSeq" id="XP_026686924.1"/>
    </source>
</evidence>
<dbReference type="PaxDb" id="121845-A0A3Q0JET8"/>
<evidence type="ECO:0000256" key="6">
    <source>
        <dbReference type="ARBA" id="ARBA00022989"/>
    </source>
</evidence>
<keyword evidence="4 8" id="KW-0812">Transmembrane</keyword>
<keyword evidence="7 10" id="KW-0472">Membrane</keyword>
<dbReference type="PANTHER" id="PTHR11616">
    <property type="entry name" value="SODIUM/CHLORIDE DEPENDENT TRANSPORTER"/>
    <property type="match status" value="1"/>
</dbReference>
<keyword evidence="11" id="KW-1185">Reference proteome</keyword>
<feature type="transmembrane region" description="Helical" evidence="10">
    <location>
        <begin position="110"/>
        <end position="130"/>
    </location>
</feature>
<evidence type="ECO:0000256" key="1">
    <source>
        <dbReference type="ARBA" id="ARBA00004141"/>
    </source>
</evidence>
<evidence type="ECO:0000256" key="9">
    <source>
        <dbReference type="SAM" id="MobiDB-lite"/>
    </source>
</evidence>
<dbReference type="InterPro" id="IPR000175">
    <property type="entry name" value="Na/ntran_symport"/>
</dbReference>
<dbReference type="PROSITE" id="PS50267">
    <property type="entry name" value="NA_NEUROTRAN_SYMP_3"/>
    <property type="match status" value="2"/>
</dbReference>
<reference evidence="12" key="1">
    <citation type="submission" date="2025-08" db="UniProtKB">
        <authorList>
            <consortium name="RefSeq"/>
        </authorList>
    </citation>
    <scope>IDENTIFICATION</scope>
</reference>
<keyword evidence="5 8" id="KW-0769">Symport</keyword>
<feature type="region of interest" description="Disordered" evidence="9">
    <location>
        <begin position="1"/>
        <end position="22"/>
    </location>
</feature>
<dbReference type="STRING" id="121845.A0A3Q0JET8"/>
<evidence type="ECO:0000256" key="7">
    <source>
        <dbReference type="ARBA" id="ARBA00023136"/>
    </source>
</evidence>
<organism evidence="11 12">
    <name type="scientific">Diaphorina citri</name>
    <name type="common">Asian citrus psyllid</name>
    <dbReference type="NCBI Taxonomy" id="121845"/>
    <lineage>
        <taxon>Eukaryota</taxon>
        <taxon>Metazoa</taxon>
        <taxon>Ecdysozoa</taxon>
        <taxon>Arthropoda</taxon>
        <taxon>Hexapoda</taxon>
        <taxon>Insecta</taxon>
        <taxon>Pterygota</taxon>
        <taxon>Neoptera</taxon>
        <taxon>Paraneoptera</taxon>
        <taxon>Hemiptera</taxon>
        <taxon>Sternorrhyncha</taxon>
        <taxon>Psylloidea</taxon>
        <taxon>Psyllidae</taxon>
        <taxon>Diaphorininae</taxon>
        <taxon>Diaphorina</taxon>
    </lineage>
</organism>
<gene>
    <name evidence="12" type="primary">LOC103519733</name>
</gene>
<dbReference type="PANTHER" id="PTHR11616:SF182">
    <property type="entry name" value="TRANSPORTER"/>
    <property type="match status" value="1"/>
</dbReference>
<dbReference type="Pfam" id="PF00209">
    <property type="entry name" value="SNF"/>
    <property type="match status" value="2"/>
</dbReference>
<comment type="similarity">
    <text evidence="2 8">Belongs to the sodium:neurotransmitter symporter (SNF) (TC 2.A.22) family.</text>
</comment>
<dbReference type="KEGG" id="dci:103519733"/>
<dbReference type="SUPFAM" id="SSF161070">
    <property type="entry name" value="SNF-like"/>
    <property type="match status" value="1"/>
</dbReference>
<evidence type="ECO:0000256" key="10">
    <source>
        <dbReference type="SAM" id="Phobius"/>
    </source>
</evidence>
<dbReference type="Proteomes" id="UP000079169">
    <property type="component" value="Unplaced"/>
</dbReference>
<dbReference type="InterPro" id="IPR037272">
    <property type="entry name" value="SNS_sf"/>
</dbReference>
<evidence type="ECO:0000313" key="11">
    <source>
        <dbReference type="Proteomes" id="UP000079169"/>
    </source>
</evidence>
<comment type="subcellular location">
    <subcellularLocation>
        <location evidence="1">Membrane</location>
        <topology evidence="1">Multi-pass membrane protein</topology>
    </subcellularLocation>
</comment>
<sequence length="221" mass="24266">MANTAHLVRRQSSRDLNPQRSLDRVELKELKTKMLLENGGMKAQSYAGQSFKQSYGATNRGFDDSVGPNAQTTLVPNPLEVTIPVEKPGAFKASDGGGGNEEREAWDSKLTFLLATIGYAVGLGNVWRFPYLAQKNGGGKYICIDEPNGFNWQIAFALVLAWTVVYLCMMKGIASSPFVVYVTSMFPYMVLIVFFLRGITLPGMSHGLSHLFTPKNTSIVS</sequence>
<keyword evidence="6 10" id="KW-1133">Transmembrane helix</keyword>
<keyword evidence="3 8" id="KW-0813">Transport</keyword>
<evidence type="ECO:0000256" key="2">
    <source>
        <dbReference type="ARBA" id="ARBA00006459"/>
    </source>
</evidence>
<accession>A0A3Q0JET8</accession>
<proteinExistence type="inferred from homology"/>
<dbReference type="GeneID" id="103519733"/>
<dbReference type="GO" id="GO:0006865">
    <property type="term" value="P:amino acid transport"/>
    <property type="evidence" value="ECO:0007669"/>
    <property type="project" value="TreeGrafter"/>
</dbReference>
<dbReference type="GO" id="GO:0035725">
    <property type="term" value="P:sodium ion transmembrane transport"/>
    <property type="evidence" value="ECO:0007669"/>
    <property type="project" value="TreeGrafter"/>
</dbReference>
<dbReference type="GO" id="GO:0015293">
    <property type="term" value="F:symporter activity"/>
    <property type="evidence" value="ECO:0007669"/>
    <property type="project" value="UniProtKB-KW"/>
</dbReference>
<evidence type="ECO:0000256" key="8">
    <source>
        <dbReference type="RuleBase" id="RU003732"/>
    </source>
</evidence>
<dbReference type="GO" id="GO:0005886">
    <property type="term" value="C:plasma membrane"/>
    <property type="evidence" value="ECO:0007669"/>
    <property type="project" value="TreeGrafter"/>
</dbReference>
<dbReference type="PROSITE" id="PS00610">
    <property type="entry name" value="NA_NEUROTRAN_SYMP_1"/>
    <property type="match status" value="1"/>
</dbReference>
<evidence type="ECO:0000256" key="4">
    <source>
        <dbReference type="ARBA" id="ARBA00022692"/>
    </source>
</evidence>
<protein>
    <recommendedName>
        <fullName evidence="8">Transporter</fullName>
    </recommendedName>
</protein>